<accession>A0A8H3ISR9</accession>
<dbReference type="PANTHER" id="PTHR10545:SF29">
    <property type="entry name" value="GH14572P-RELATED"/>
    <property type="match status" value="1"/>
</dbReference>
<dbReference type="PANTHER" id="PTHR10545">
    <property type="entry name" value="DIAMINE N-ACETYLTRANSFERASE"/>
    <property type="match status" value="1"/>
</dbReference>
<dbReference type="InterPro" id="IPR000182">
    <property type="entry name" value="GNAT_dom"/>
</dbReference>
<dbReference type="EMBL" id="CAJPDQ010000041">
    <property type="protein sequence ID" value="CAF9931990.1"/>
    <property type="molecule type" value="Genomic_DNA"/>
</dbReference>
<evidence type="ECO:0000256" key="3">
    <source>
        <dbReference type="ARBA" id="ARBA00023315"/>
    </source>
</evidence>
<dbReference type="Gene3D" id="3.40.630.30">
    <property type="match status" value="1"/>
</dbReference>
<keyword evidence="6" id="KW-1185">Reference proteome</keyword>
<evidence type="ECO:0000259" key="4">
    <source>
        <dbReference type="PROSITE" id="PS51186"/>
    </source>
</evidence>
<proteinExistence type="inferred from homology"/>
<dbReference type="FunFam" id="3.40.630.30:FF:000064">
    <property type="entry name" value="GNAT family acetyltransferase"/>
    <property type="match status" value="1"/>
</dbReference>
<dbReference type="AlphaFoldDB" id="A0A8H3ISR9"/>
<dbReference type="CDD" id="cd04301">
    <property type="entry name" value="NAT_SF"/>
    <property type="match status" value="1"/>
</dbReference>
<comment type="similarity">
    <text evidence="1">Belongs to the acetyltransferase family.</text>
</comment>
<dbReference type="GO" id="GO:0008080">
    <property type="term" value="F:N-acetyltransferase activity"/>
    <property type="evidence" value="ECO:0007669"/>
    <property type="project" value="TreeGrafter"/>
</dbReference>
<reference evidence="5" key="1">
    <citation type="submission" date="2021-03" db="EMBL/GenBank/DDBJ databases">
        <authorList>
            <person name="Tagirdzhanova G."/>
        </authorList>
    </citation>
    <scope>NUCLEOTIDE SEQUENCE</scope>
</reference>
<evidence type="ECO:0000313" key="5">
    <source>
        <dbReference type="EMBL" id="CAF9931990.1"/>
    </source>
</evidence>
<dbReference type="PROSITE" id="PS51186">
    <property type="entry name" value="GNAT"/>
    <property type="match status" value="1"/>
</dbReference>
<organism evidence="5 6">
    <name type="scientific">Gomphillus americanus</name>
    <dbReference type="NCBI Taxonomy" id="1940652"/>
    <lineage>
        <taxon>Eukaryota</taxon>
        <taxon>Fungi</taxon>
        <taxon>Dikarya</taxon>
        <taxon>Ascomycota</taxon>
        <taxon>Pezizomycotina</taxon>
        <taxon>Lecanoromycetes</taxon>
        <taxon>OSLEUM clade</taxon>
        <taxon>Ostropomycetidae</taxon>
        <taxon>Ostropales</taxon>
        <taxon>Graphidaceae</taxon>
        <taxon>Gomphilloideae</taxon>
        <taxon>Gomphillus</taxon>
    </lineage>
</organism>
<dbReference type="SUPFAM" id="SSF55729">
    <property type="entry name" value="Acyl-CoA N-acyltransferases (Nat)"/>
    <property type="match status" value="1"/>
</dbReference>
<dbReference type="Pfam" id="PF00583">
    <property type="entry name" value="Acetyltransf_1"/>
    <property type="match status" value="1"/>
</dbReference>
<name>A0A8H3ISR9_9LECA</name>
<evidence type="ECO:0000256" key="2">
    <source>
        <dbReference type="ARBA" id="ARBA00022679"/>
    </source>
</evidence>
<dbReference type="Proteomes" id="UP000664169">
    <property type="component" value="Unassembled WGS sequence"/>
</dbReference>
<gene>
    <name evidence="5" type="ORF">GOMPHAMPRED_006468</name>
</gene>
<keyword evidence="2" id="KW-0808">Transferase</keyword>
<protein>
    <recommendedName>
        <fullName evidence="4">N-acetyltransferase domain-containing protein</fullName>
    </recommendedName>
</protein>
<evidence type="ECO:0000313" key="6">
    <source>
        <dbReference type="Proteomes" id="UP000664169"/>
    </source>
</evidence>
<keyword evidence="3" id="KW-0012">Acyltransferase</keyword>
<dbReference type="OrthoDB" id="7305308at2759"/>
<sequence length="157" mass="17608">MDHVPEILSMIKELATYEHALDSVEATESSLLSTLSFASNPSQGFAKTLLVFPSGSAKPAGMALYFHNYSTWTGAPGTYLEDLYVREEFRKAGYGKALLRRLAEETIKVGGKRLEWSVLKWNQPSIEFYERIGAKRLEEWVGYRLEGEALRKVGGQA</sequence>
<dbReference type="InterPro" id="IPR051016">
    <property type="entry name" value="Diverse_Substrate_AcTransf"/>
</dbReference>
<comment type="caution">
    <text evidence="5">The sequence shown here is derived from an EMBL/GenBank/DDBJ whole genome shotgun (WGS) entry which is preliminary data.</text>
</comment>
<dbReference type="InterPro" id="IPR016181">
    <property type="entry name" value="Acyl_CoA_acyltransferase"/>
</dbReference>
<evidence type="ECO:0000256" key="1">
    <source>
        <dbReference type="ARBA" id="ARBA00008694"/>
    </source>
</evidence>
<feature type="domain" description="N-acetyltransferase" evidence="4">
    <location>
        <begin position="5"/>
        <end position="157"/>
    </location>
</feature>